<feature type="domain" description="TASOR PIN" evidence="5">
    <location>
        <begin position="1360"/>
        <end position="1501"/>
    </location>
</feature>
<dbReference type="InterPro" id="IPR056243">
    <property type="entry name" value="TASOR_ab_dom"/>
</dbReference>
<dbReference type="Gene3D" id="3.90.228.10">
    <property type="match status" value="1"/>
</dbReference>
<dbReference type="Pfam" id="PF23314">
    <property type="entry name" value="TASOR_alpha-beta"/>
    <property type="match status" value="1"/>
</dbReference>
<feature type="compositionally biased region" description="Basic and acidic residues" evidence="2">
    <location>
        <begin position="1532"/>
        <end position="1543"/>
    </location>
</feature>
<dbReference type="CDD" id="cd22569">
    <property type="entry name" value="TASOR_PBD"/>
    <property type="match status" value="1"/>
</dbReference>
<dbReference type="InterPro" id="IPR056242">
    <property type="entry name" value="PIN_TASOR"/>
</dbReference>
<dbReference type="InterPro" id="IPR046432">
    <property type="entry name" value="TASOR"/>
</dbReference>
<dbReference type="EMBL" id="JAROKS010000011">
    <property type="protein sequence ID" value="KAK1799689.1"/>
    <property type="molecule type" value="Genomic_DNA"/>
</dbReference>
<dbReference type="PANTHER" id="PTHR16207">
    <property type="entry name" value="SET DOMAIN-CONTAINING PROTEIN"/>
    <property type="match status" value="1"/>
</dbReference>
<dbReference type="GO" id="GO:0097355">
    <property type="term" value="P:protein localization to heterochromatin"/>
    <property type="evidence" value="ECO:0007669"/>
    <property type="project" value="TreeGrafter"/>
</dbReference>
<dbReference type="GO" id="GO:0000792">
    <property type="term" value="C:heterochromatin"/>
    <property type="evidence" value="ECO:0007669"/>
    <property type="project" value="TreeGrafter"/>
</dbReference>
<comment type="similarity">
    <text evidence="1">Belongs to the TASOR family.</text>
</comment>
<evidence type="ECO:0008006" key="8">
    <source>
        <dbReference type="Google" id="ProtNLM"/>
    </source>
</evidence>
<feature type="compositionally biased region" description="Basic and acidic residues" evidence="2">
    <location>
        <begin position="76"/>
        <end position="85"/>
    </location>
</feature>
<dbReference type="GO" id="GO:0005654">
    <property type="term" value="C:nucleoplasm"/>
    <property type="evidence" value="ECO:0007669"/>
    <property type="project" value="TreeGrafter"/>
</dbReference>
<protein>
    <recommendedName>
        <fullName evidence="8">DUF3715 domain-containing protein</fullName>
    </recommendedName>
</protein>
<evidence type="ECO:0000259" key="3">
    <source>
        <dbReference type="Pfam" id="PF12509"/>
    </source>
</evidence>
<evidence type="ECO:0000256" key="1">
    <source>
        <dbReference type="ARBA" id="ARBA00008058"/>
    </source>
</evidence>
<feature type="region of interest" description="Disordered" evidence="2">
    <location>
        <begin position="1508"/>
        <end position="1570"/>
    </location>
</feature>
<accession>A0AAD8ZJM5</accession>
<dbReference type="Proteomes" id="UP001239994">
    <property type="component" value="Unassembled WGS sequence"/>
</dbReference>
<feature type="domain" description="TASOR alpha/beta" evidence="4">
    <location>
        <begin position="1261"/>
        <end position="1356"/>
    </location>
</feature>
<evidence type="ECO:0000313" key="6">
    <source>
        <dbReference type="EMBL" id="KAK1799689.1"/>
    </source>
</evidence>
<evidence type="ECO:0000259" key="5">
    <source>
        <dbReference type="Pfam" id="PF24630"/>
    </source>
</evidence>
<evidence type="ECO:0000259" key="4">
    <source>
        <dbReference type="Pfam" id="PF23314"/>
    </source>
</evidence>
<feature type="region of interest" description="Disordered" evidence="2">
    <location>
        <begin position="1782"/>
        <end position="1812"/>
    </location>
</feature>
<dbReference type="Pfam" id="PF24630">
    <property type="entry name" value="PIN_TASOR"/>
    <property type="match status" value="1"/>
</dbReference>
<feature type="domain" description="TASOR pseudo-PARP" evidence="3">
    <location>
        <begin position="218"/>
        <end position="361"/>
    </location>
</feature>
<keyword evidence="7" id="KW-1185">Reference proteome</keyword>
<dbReference type="GO" id="GO:0003682">
    <property type="term" value="F:chromatin binding"/>
    <property type="evidence" value="ECO:0007669"/>
    <property type="project" value="TreeGrafter"/>
</dbReference>
<dbReference type="Pfam" id="PF12509">
    <property type="entry name" value="DUF3715"/>
    <property type="match status" value="1"/>
</dbReference>
<sequence>MGTPRPAVRAPCGTAPLLAARGQTQALFKDALYSCSRAECVKSAAITLANDKRKGERSSVARSQCFTGGGFEMECRSGRVGERHPRGGSAQEPSHAANSSNQDGERSDCEEELASQFQDGPETQKGRGSDAKGISSSTVPAKLAEEPPRLNFQIPRRNKEKRALFQYLSSDSRECAEILKIITSSYKDPSSTGNFVYSKPRLVHSEPLEKDFIEKRKELKQEGRTEKELTESFCFVLCDTQKVPLVCERGLSVGSSWMNILGNPSKGVYVCQFSDLLQISPYDPGSTGEMIVFKVIKGKVKSIHDNMSRCLDPTPKFDSHFSKNANRVTSLQSYRAFEYTQQYFYEYVDYELTSRPRHVCPYAVVCFQFKAKEVTAVGSKPLLPLQRYPVYNTVQQPAIRNRPDRLEIGKVMRLDQIKGLIPSSLFSWDLYSGSHEVFKKGLHCSLFEVVEEKNKSGESLAELFQKLEDEGLVLVNSLSDNGFLFLLSSEQMSNTSERRAGWKKSCLQALFIYRGARDVSKFSCRPHSTCQPLMPLPQDPAMPRLGCFIPAFHYALNKVRANPPAILSAGVEQQAYDYLSSLREGKLVQRARLDYDHKLDEREKLFPAPRQKYNWESYVRSYFYAPGMFTMPVEKAKNMVDLLWCPPEACMEIQDGNEAPADPERLKELLKLIQMNKNLKVAKQEKKGLEEGALDAHGVKRKLEEEEHEISPKFQKMASLDSGEIGGEVKELQSCPFPVDMLCCAGLQDTDLRKDKAQGALKVVQLLDRLSKTTQDTDLRKDRTQGAMVMKMLENLDKTLPGSSVVGAERQELGESGEDTAALYDSMTRLGLPTNCDIDLRNQFVDDDQEAQGKNDLEDETAGSLSSLEAFSPCSDTNGQQRGVNLLGEKSIPWVLIPITGLKTERYSHRKDESLEDPRFLQSPVVSTRSSLEKKDLVCSDLPDCNDVQAEHELEPMDDRDTNLTDELKFSHSQEQKGTPLSGVDCIVDKQISEFSSEVEDLLREERVYYIPFSSSHGNRNPPRTMAQFSEYVSHFNMPLPVHSYINSFRDSIRVFLDPQHSRNGGTACAFSALPSPTHSSVSPSALEALPSDVPLSVSPLVSTPLRSPVAAFASNPLTGSLPAGTHGLLPPPNPTYGRPEQAGQPRPDVCNEVPPLPLLDMQKTGRQSQAEQSVLVPERQESGAPCRSSPGEPLDSSTAGPAEEIQSRLGLDVGESVSSARPASAGTPEEPASNAINSLLSQLQPEVFSNLVKIIEGVQKNTVHFYIHSVEEESDTCWEIKEYLKKLGNSECDPQTFLENKDSQDKLLIIIQNVDIAAHVHKIPALVSLKKLPSVSFAGVDSLDDIKNHTYNELFVSGGFIVSDEFVLNPDFITQDKLQALLQYLEELNTPESPWRWRVHCKTHKKVKEQSRSSSEALSVLNLLTMYHKKQIVEFLSYHECDAQSHQAPDLDCLVKLQAQNIRQRHVIFLTERRFEMFPHYSSSGVVIANIDDVLYNMASLIGEASDKHHSSDLPSCPASPTLREEDMDSDIEHSARRESTLQDRTTTCTDPSLGADPHPCVSHHTVEDKVSTNEAQKALDFEALKAAISQFRVARMQANSTPGQLSPRALPINPHQSLLNQGDMAPTHPQISSNDGSLSSLSASSFLPHAHLHLDQMQKEHHFILESATEAQAHGAGAGPGQVEMGSTAECATVSLDGPQVEICPKTNDVLQLSVHGMVEPATHVLSAGVSFAAATDTQPTWNRTTKTDISTETPASPAVCRTEGDCGQDKPALEMATTNNPVLTTSSTNDQSKDSTVSTANGKHNSRAGLLPVPGTVAYGMNNALAGVDRMVLPGSSLWPTPQRPMGLNSHGHLSQNGAIGVRSQILNRSMTSSLGMVTQSGLRGLFPNSSMQVAWNGLAQGTSNVWGIQQGMGIRQVHRTQFIQSYTWQGNPSFQGNGYPHRRGGYGGW</sequence>
<comment type="caution">
    <text evidence="6">The sequence shown here is derived from an EMBL/GenBank/DDBJ whole genome shotgun (WGS) entry which is preliminary data.</text>
</comment>
<name>A0AAD8ZJM5_9TELE</name>
<feature type="region of interest" description="Disordered" evidence="2">
    <location>
        <begin position="76"/>
        <end position="155"/>
    </location>
</feature>
<feature type="region of interest" description="Disordered" evidence="2">
    <location>
        <begin position="1600"/>
        <end position="1641"/>
    </location>
</feature>
<dbReference type="GO" id="GO:0045814">
    <property type="term" value="P:negative regulation of gene expression, epigenetic"/>
    <property type="evidence" value="ECO:0007669"/>
    <property type="project" value="InterPro"/>
</dbReference>
<proteinExistence type="inferred from homology"/>
<feature type="compositionally biased region" description="Polar residues" evidence="2">
    <location>
        <begin position="1745"/>
        <end position="1757"/>
    </location>
</feature>
<feature type="region of interest" description="Disordered" evidence="2">
    <location>
        <begin position="1745"/>
        <end position="1767"/>
    </location>
</feature>
<dbReference type="SUPFAM" id="SSF56399">
    <property type="entry name" value="ADP-ribosylation"/>
    <property type="match status" value="1"/>
</dbReference>
<reference evidence="6" key="1">
    <citation type="submission" date="2023-03" db="EMBL/GenBank/DDBJ databases">
        <title>Electrophorus voltai genome.</title>
        <authorList>
            <person name="Bian C."/>
        </authorList>
    </citation>
    <scope>NUCLEOTIDE SEQUENCE</scope>
    <source>
        <strain evidence="6">CB-2022</strain>
        <tissue evidence="6">Muscle</tissue>
    </source>
</reference>
<dbReference type="PANTHER" id="PTHR16207:SF1">
    <property type="entry name" value="PROTEIN TASOR"/>
    <property type="match status" value="1"/>
</dbReference>
<organism evidence="6 7">
    <name type="scientific">Electrophorus voltai</name>
    <dbReference type="NCBI Taxonomy" id="2609070"/>
    <lineage>
        <taxon>Eukaryota</taxon>
        <taxon>Metazoa</taxon>
        <taxon>Chordata</taxon>
        <taxon>Craniata</taxon>
        <taxon>Vertebrata</taxon>
        <taxon>Euteleostomi</taxon>
        <taxon>Actinopterygii</taxon>
        <taxon>Neopterygii</taxon>
        <taxon>Teleostei</taxon>
        <taxon>Ostariophysi</taxon>
        <taxon>Gymnotiformes</taxon>
        <taxon>Gymnotoidei</taxon>
        <taxon>Gymnotidae</taxon>
        <taxon>Electrophorus</taxon>
    </lineage>
</organism>
<dbReference type="InterPro" id="IPR022188">
    <property type="entry name" value="TASOR_DUF3715"/>
</dbReference>
<gene>
    <name evidence="6" type="ORF">P4O66_006230</name>
</gene>
<feature type="compositionally biased region" description="Polar residues" evidence="2">
    <location>
        <begin position="1782"/>
        <end position="1806"/>
    </location>
</feature>
<evidence type="ECO:0000313" key="7">
    <source>
        <dbReference type="Proteomes" id="UP001239994"/>
    </source>
</evidence>
<evidence type="ECO:0000256" key="2">
    <source>
        <dbReference type="SAM" id="MobiDB-lite"/>
    </source>
</evidence>
<feature type="region of interest" description="Disordered" evidence="2">
    <location>
        <begin position="1123"/>
        <end position="1233"/>
    </location>
</feature>